<gene>
    <name evidence="1" type="ORF">APY04_1428</name>
</gene>
<reference evidence="1 2" key="1">
    <citation type="submission" date="2015-10" db="EMBL/GenBank/DDBJ databases">
        <title>Transcriptomic analysis of a linuron degrading triple-species bacterial consortium.</title>
        <authorList>
            <person name="Albers P."/>
        </authorList>
    </citation>
    <scope>NUCLEOTIDE SEQUENCE [LARGE SCALE GENOMIC DNA]</scope>
    <source>
        <strain evidence="1 2">WDL6</strain>
    </source>
</reference>
<proteinExistence type="predicted"/>
<protein>
    <submittedName>
        <fullName evidence="1">Uncharacterized protein</fullName>
    </submittedName>
</protein>
<evidence type="ECO:0000313" key="1">
    <source>
        <dbReference type="EMBL" id="KWT69345.1"/>
    </source>
</evidence>
<dbReference type="EMBL" id="LMTR01000045">
    <property type="protein sequence ID" value="KWT69345.1"/>
    <property type="molecule type" value="Genomic_DNA"/>
</dbReference>
<comment type="caution">
    <text evidence="1">The sequence shown here is derived from an EMBL/GenBank/DDBJ whole genome shotgun (WGS) entry which is preliminary data.</text>
</comment>
<evidence type="ECO:0000313" key="2">
    <source>
        <dbReference type="Proteomes" id="UP000059074"/>
    </source>
</evidence>
<accession>A0A125NVC2</accession>
<dbReference type="AlphaFoldDB" id="A0A125NVC2"/>
<keyword evidence="2" id="KW-1185">Reference proteome</keyword>
<organism evidence="1 2">
    <name type="scientific">Hyphomicrobium sulfonivorans</name>
    <dbReference type="NCBI Taxonomy" id="121290"/>
    <lineage>
        <taxon>Bacteria</taxon>
        <taxon>Pseudomonadati</taxon>
        <taxon>Pseudomonadota</taxon>
        <taxon>Alphaproteobacteria</taxon>
        <taxon>Hyphomicrobiales</taxon>
        <taxon>Hyphomicrobiaceae</taxon>
        <taxon>Hyphomicrobium</taxon>
    </lineage>
</organism>
<sequence>MKWTPIGVGARASFAALGAALVIGLVLALDIFGSATPAEAGQCGVSCRNAYNQCRMSTKGSPSCEVAFTRCMQSCIKR</sequence>
<dbReference type="Proteomes" id="UP000059074">
    <property type="component" value="Unassembled WGS sequence"/>
</dbReference>
<name>A0A125NVC2_HYPSL</name>
<dbReference type="PATRIC" id="fig|121290.4.peg.2664"/>